<proteinExistence type="predicted"/>
<comment type="caution">
    <text evidence="1">The sequence shown here is derived from an EMBL/GenBank/DDBJ whole genome shotgun (WGS) entry which is preliminary data.</text>
</comment>
<evidence type="ECO:0000313" key="1">
    <source>
        <dbReference type="EMBL" id="MBO2029368.1"/>
    </source>
</evidence>
<dbReference type="EMBL" id="JAGETO010000060">
    <property type="protein sequence ID" value="MBO2029368.1"/>
    <property type="molecule type" value="Genomic_DNA"/>
</dbReference>
<reference evidence="1" key="1">
    <citation type="submission" date="2021-03" db="EMBL/GenBank/DDBJ databases">
        <title>Molecular epidemiology and mechanisms of colistin and carbapenem resistance in Enterobacteriaceae from clinical isolates, the environment and porcine samples in Pretoria, South Africa.</title>
        <authorList>
            <person name="Bogoshi D."/>
            <person name="Mbelle N.M."/>
            <person name="Naidoo V."/>
            <person name="Osei Sekyere J."/>
        </authorList>
    </citation>
    <scope>NUCLEOTIDE SEQUENCE</scope>
    <source>
        <strain evidence="1">C034</strain>
    </source>
</reference>
<sequence length="115" mass="12312">MAFAVRDLTPPSLSSSKWELISLETFTPGFRSDKASTGFRGSNHHRYPMSLSLNVVNRLCGDSSPAAKAFLAQMVVAFQNAVTSDIPLTAVTTLVATHPLLMLIPSGITVSFTIS</sequence>
<dbReference type="Proteomes" id="UP000664620">
    <property type="component" value="Unassembled WGS sequence"/>
</dbReference>
<protein>
    <submittedName>
        <fullName evidence="1">Uncharacterized protein</fullName>
    </submittedName>
</protein>
<organism evidence="1 2">
    <name type="scientific">Klebsiella pneumoniae</name>
    <dbReference type="NCBI Taxonomy" id="573"/>
    <lineage>
        <taxon>Bacteria</taxon>
        <taxon>Pseudomonadati</taxon>
        <taxon>Pseudomonadota</taxon>
        <taxon>Gammaproteobacteria</taxon>
        <taxon>Enterobacterales</taxon>
        <taxon>Enterobacteriaceae</taxon>
        <taxon>Klebsiella/Raoultella group</taxon>
        <taxon>Klebsiella</taxon>
        <taxon>Klebsiella pneumoniae complex</taxon>
    </lineage>
</organism>
<evidence type="ECO:0000313" key="2">
    <source>
        <dbReference type="Proteomes" id="UP000664620"/>
    </source>
</evidence>
<accession>A0A939NRA5</accession>
<gene>
    <name evidence="1" type="ORF">J4734_16225</name>
</gene>
<dbReference type="AlphaFoldDB" id="A0A939NRA5"/>
<name>A0A939NRA5_KLEPN</name>